<sequence length="75" mass="8910">MWEQLQPNLEEYVRARWTHGDERRRMTYKDRENTSKSQSLTMQSINPCHRKTAANLLPRVARLSWDGLALPELVE</sequence>
<accession>A0AAW1UQT8</accession>
<dbReference type="Proteomes" id="UP001431783">
    <property type="component" value="Unassembled WGS sequence"/>
</dbReference>
<name>A0AAW1UQT8_9CUCU</name>
<evidence type="ECO:0000313" key="2">
    <source>
        <dbReference type="Proteomes" id="UP001431783"/>
    </source>
</evidence>
<evidence type="ECO:0000313" key="1">
    <source>
        <dbReference type="EMBL" id="KAK9881864.1"/>
    </source>
</evidence>
<reference evidence="1 2" key="1">
    <citation type="submission" date="2023-03" db="EMBL/GenBank/DDBJ databases">
        <title>Genome insight into feeding habits of ladybird beetles.</title>
        <authorList>
            <person name="Li H.-S."/>
            <person name="Huang Y.-H."/>
            <person name="Pang H."/>
        </authorList>
    </citation>
    <scope>NUCLEOTIDE SEQUENCE [LARGE SCALE GENOMIC DNA]</scope>
    <source>
        <strain evidence="1">SYSU_2023b</strain>
        <tissue evidence="1">Whole body</tissue>
    </source>
</reference>
<dbReference type="AlphaFoldDB" id="A0AAW1UQT8"/>
<proteinExistence type="predicted"/>
<organism evidence="1 2">
    <name type="scientific">Henosepilachna vigintioctopunctata</name>
    <dbReference type="NCBI Taxonomy" id="420089"/>
    <lineage>
        <taxon>Eukaryota</taxon>
        <taxon>Metazoa</taxon>
        <taxon>Ecdysozoa</taxon>
        <taxon>Arthropoda</taxon>
        <taxon>Hexapoda</taxon>
        <taxon>Insecta</taxon>
        <taxon>Pterygota</taxon>
        <taxon>Neoptera</taxon>
        <taxon>Endopterygota</taxon>
        <taxon>Coleoptera</taxon>
        <taxon>Polyphaga</taxon>
        <taxon>Cucujiformia</taxon>
        <taxon>Coccinelloidea</taxon>
        <taxon>Coccinellidae</taxon>
        <taxon>Epilachninae</taxon>
        <taxon>Epilachnini</taxon>
        <taxon>Henosepilachna</taxon>
    </lineage>
</organism>
<dbReference type="EMBL" id="JARQZJ010000071">
    <property type="protein sequence ID" value="KAK9881864.1"/>
    <property type="molecule type" value="Genomic_DNA"/>
</dbReference>
<gene>
    <name evidence="1" type="ORF">WA026_018064</name>
</gene>
<protein>
    <submittedName>
        <fullName evidence="1">Uncharacterized protein</fullName>
    </submittedName>
</protein>
<comment type="caution">
    <text evidence="1">The sequence shown here is derived from an EMBL/GenBank/DDBJ whole genome shotgun (WGS) entry which is preliminary data.</text>
</comment>
<keyword evidence="2" id="KW-1185">Reference proteome</keyword>